<name>A0A6N8I330_9FIRM</name>
<evidence type="ECO:0000256" key="1">
    <source>
        <dbReference type="SAM" id="MobiDB-lite"/>
    </source>
</evidence>
<accession>A0A7G8T7J3</accession>
<dbReference type="Proteomes" id="UP000515909">
    <property type="component" value="Chromosome"/>
</dbReference>
<feature type="compositionally biased region" description="Acidic residues" evidence="1">
    <location>
        <begin position="128"/>
        <end position="143"/>
    </location>
</feature>
<evidence type="ECO:0000313" key="5">
    <source>
        <dbReference type="Proteomes" id="UP000515909"/>
    </source>
</evidence>
<organism evidence="2 4">
    <name type="scientific">Caproicibacter fermentans</name>
    <dbReference type="NCBI Taxonomy" id="2576756"/>
    <lineage>
        <taxon>Bacteria</taxon>
        <taxon>Bacillati</taxon>
        <taxon>Bacillota</taxon>
        <taxon>Clostridia</taxon>
        <taxon>Eubacteriales</taxon>
        <taxon>Acutalibacteraceae</taxon>
        <taxon>Caproicibacter</taxon>
    </lineage>
</organism>
<reference evidence="3 5" key="2">
    <citation type="submission" date="2020-08" db="EMBL/GenBank/DDBJ databases">
        <title>The isolate Caproiciproducens sp. 7D4C2 produces n-caproate at mildly acidic conditions from hexoses: genome and rBOX comparison with related strains and chain-elongating bacteria.</title>
        <authorList>
            <person name="Esquivel-Elizondo S."/>
            <person name="Bagci C."/>
            <person name="Temovska M."/>
            <person name="Jeon B.S."/>
            <person name="Bessarab I."/>
            <person name="Williams R.B.H."/>
            <person name="Huson D.H."/>
            <person name="Angenent L.T."/>
        </authorList>
    </citation>
    <scope>NUCLEOTIDE SEQUENCE [LARGE SCALE GENOMIC DNA]</scope>
    <source>
        <strain evidence="3 5">7D4C2</strain>
    </source>
</reference>
<dbReference type="OrthoDB" id="9788304at2"/>
<keyword evidence="4" id="KW-1185">Reference proteome</keyword>
<evidence type="ECO:0000313" key="4">
    <source>
        <dbReference type="Proteomes" id="UP000469440"/>
    </source>
</evidence>
<dbReference type="AlphaFoldDB" id="A0A6N8I330"/>
<dbReference type="EMBL" id="CP060286">
    <property type="protein sequence ID" value="QNK39584.1"/>
    <property type="molecule type" value="Genomic_DNA"/>
</dbReference>
<dbReference type="RefSeq" id="WP_156991023.1">
    <property type="nucleotide sequence ID" value="NZ_CP060286.1"/>
</dbReference>
<proteinExistence type="predicted"/>
<dbReference type="KEGG" id="cfem:HCR03_12660"/>
<reference evidence="2 4" key="1">
    <citation type="submission" date="2019-09" db="EMBL/GenBank/DDBJ databases">
        <title>Genome sequence of Clostridium sp. EA1.</title>
        <authorList>
            <person name="Poehlein A."/>
            <person name="Bengelsdorf F.R."/>
            <person name="Daniel R."/>
        </authorList>
    </citation>
    <scope>NUCLEOTIDE SEQUENCE [LARGE SCALE GENOMIC DNA]</scope>
    <source>
        <strain evidence="2 4">EA1</strain>
    </source>
</reference>
<dbReference type="Proteomes" id="UP000469440">
    <property type="component" value="Unassembled WGS sequence"/>
</dbReference>
<feature type="region of interest" description="Disordered" evidence="1">
    <location>
        <begin position="122"/>
        <end position="143"/>
    </location>
</feature>
<evidence type="ECO:0000313" key="3">
    <source>
        <dbReference type="EMBL" id="QNK39584.1"/>
    </source>
</evidence>
<accession>A0A6N8I330</accession>
<gene>
    <name evidence="2" type="ORF">CAFE_28890</name>
    <name evidence="3" type="ORF">HCR03_12660</name>
</gene>
<sequence>MEVFKNITDSVTKAVNFVVDKNRRAAIINRLKIVIRNEKEIEARSYIELGKYYYENMRDASNERTEPLCVAVDNSDRRLKRAFMKLDEMMVPAGVNDEEEVCGDECACAECASDDGDDFFRSFSAADGEPDGTDEAAADDPIL</sequence>
<protein>
    <submittedName>
        <fullName evidence="2">Uncharacterized protein</fullName>
    </submittedName>
</protein>
<dbReference type="EMBL" id="VWXL01000084">
    <property type="protein sequence ID" value="MVB12157.1"/>
    <property type="molecule type" value="Genomic_DNA"/>
</dbReference>
<evidence type="ECO:0000313" key="2">
    <source>
        <dbReference type="EMBL" id="MVB12157.1"/>
    </source>
</evidence>